<evidence type="ECO:0000313" key="2">
    <source>
        <dbReference type="EMBL" id="CAA9439779.1"/>
    </source>
</evidence>
<dbReference type="EMBL" id="CADCUZ010000169">
    <property type="protein sequence ID" value="CAA9439779.1"/>
    <property type="molecule type" value="Genomic_DNA"/>
</dbReference>
<accession>A0A6J4QD96</accession>
<name>A0A6J4QD96_9ACTN</name>
<protein>
    <submittedName>
        <fullName evidence="2">Uncharacterized protein</fullName>
    </submittedName>
</protein>
<feature type="compositionally biased region" description="Low complexity" evidence="1">
    <location>
        <begin position="25"/>
        <end position="42"/>
    </location>
</feature>
<dbReference type="AlphaFoldDB" id="A0A6J4QD96"/>
<gene>
    <name evidence="2" type="ORF">AVDCRST_MAG55-3326</name>
</gene>
<reference evidence="2" key="1">
    <citation type="submission" date="2020-02" db="EMBL/GenBank/DDBJ databases">
        <authorList>
            <person name="Meier V. D."/>
        </authorList>
    </citation>
    <scope>NUCLEOTIDE SEQUENCE</scope>
    <source>
        <strain evidence="2">AVDCRST_MAG55</strain>
    </source>
</reference>
<feature type="compositionally biased region" description="Basic residues" evidence="1">
    <location>
        <begin position="1"/>
        <end position="22"/>
    </location>
</feature>
<feature type="non-terminal residue" evidence="2">
    <location>
        <position position="42"/>
    </location>
</feature>
<feature type="region of interest" description="Disordered" evidence="1">
    <location>
        <begin position="1"/>
        <end position="42"/>
    </location>
</feature>
<proteinExistence type="predicted"/>
<organism evidence="2">
    <name type="scientific">uncultured Rubrobacteraceae bacterium</name>
    <dbReference type="NCBI Taxonomy" id="349277"/>
    <lineage>
        <taxon>Bacteria</taxon>
        <taxon>Bacillati</taxon>
        <taxon>Actinomycetota</taxon>
        <taxon>Rubrobacteria</taxon>
        <taxon>Rubrobacterales</taxon>
        <taxon>Rubrobacteraceae</taxon>
        <taxon>environmental samples</taxon>
    </lineage>
</organism>
<evidence type="ECO:0000256" key="1">
    <source>
        <dbReference type="SAM" id="MobiDB-lite"/>
    </source>
</evidence>
<feature type="non-terminal residue" evidence="2">
    <location>
        <position position="1"/>
    </location>
</feature>
<sequence>DRLGAKHGRPRGTKATRGKRAPQRGAADGAGQEALGAAARAV</sequence>